<protein>
    <recommendedName>
        <fullName evidence="3">Terminase</fullName>
    </recommendedName>
</protein>
<keyword evidence="2" id="KW-1185">Reference proteome</keyword>
<accession>A0A7I7UCN4</accession>
<gene>
    <name evidence="1" type="ORF">MPUL_00080</name>
</gene>
<reference evidence="1 2" key="1">
    <citation type="journal article" date="2019" name="Emerg. Microbes Infect.">
        <title>Comprehensive subspecies identification of 175 nontuberculous mycobacteria species based on 7547 genomic profiles.</title>
        <authorList>
            <person name="Matsumoto Y."/>
            <person name="Kinjo T."/>
            <person name="Motooka D."/>
            <person name="Nabeya D."/>
            <person name="Jung N."/>
            <person name="Uechi K."/>
            <person name="Horii T."/>
            <person name="Iida T."/>
            <person name="Fujita J."/>
            <person name="Nakamura S."/>
        </authorList>
    </citation>
    <scope>NUCLEOTIDE SEQUENCE [LARGE SCALE GENOMIC DNA]</scope>
    <source>
        <strain evidence="1 2">JCM 6370</strain>
    </source>
</reference>
<name>A0A7I7UCN4_MYCPV</name>
<dbReference type="AlphaFoldDB" id="A0A7I7UCN4"/>
<evidence type="ECO:0008006" key="3">
    <source>
        <dbReference type="Google" id="ProtNLM"/>
    </source>
</evidence>
<dbReference type="EMBL" id="AP022599">
    <property type="protein sequence ID" value="BBY78850.1"/>
    <property type="molecule type" value="Genomic_DNA"/>
</dbReference>
<sequence length="512" mass="54997">MGMRDLVRTLAAARYVQVARRDIRPQSPAELARRLDPKFVVTPTIRLLSDIAVRAFHQPDQRDVVSCPPRTGKSRLLAIWLIIWALMEDPDSENVLVSYSDELAQAHSREARQLINEHADFLGYRLSPDKTAVGRWRVEGRKGGLLATGINSGVTGFGVSGILVIDDPVKDAAEADSKAHRRRVLNEYRSTLATRVHPGASTLLVMTRWSESDLAGELLAQEPDVWRHTNIPAVAEAGVPDALGRRPGVPMVSALGFTAEHFAAARRTSGERTWYALYQGVPSAPEGGLVKREWLEAWRLRVAPVRPVLTVVGVDPSDSGEGDSCGLVAVSLTADGVVALIADESAPMTSDAWARAAVELAVEVGASEIAVEAFAARETYTRVVREALGRAKVDRPIRVSGWPPKGRARVGDAVARSSALLQALEVGTCRLAGYFPEFEQKAVTWQAGQHQPDSLAALVVGHDVLVHAVGRGWSISSPGAGVLGGAPDPFAAARGAGSVTGMDDWMRRKVAG</sequence>
<dbReference type="Pfam" id="PF03237">
    <property type="entry name" value="Terminase_6N"/>
    <property type="match status" value="1"/>
</dbReference>
<organism evidence="1 2">
    <name type="scientific">Mycolicibacterium pulveris</name>
    <name type="common">Mycobacterium pulveris</name>
    <dbReference type="NCBI Taxonomy" id="36813"/>
    <lineage>
        <taxon>Bacteria</taxon>
        <taxon>Bacillati</taxon>
        <taxon>Actinomycetota</taxon>
        <taxon>Actinomycetes</taxon>
        <taxon>Mycobacteriales</taxon>
        <taxon>Mycobacteriaceae</taxon>
        <taxon>Mycolicibacterium</taxon>
    </lineage>
</organism>
<proteinExistence type="predicted"/>
<dbReference type="Proteomes" id="UP000467252">
    <property type="component" value="Chromosome"/>
</dbReference>
<evidence type="ECO:0000313" key="1">
    <source>
        <dbReference type="EMBL" id="BBY78850.1"/>
    </source>
</evidence>
<evidence type="ECO:0000313" key="2">
    <source>
        <dbReference type="Proteomes" id="UP000467252"/>
    </source>
</evidence>